<dbReference type="SUPFAM" id="SSF53822">
    <property type="entry name" value="Periplasmic binding protein-like I"/>
    <property type="match status" value="1"/>
</dbReference>
<dbReference type="Pfam" id="PF13458">
    <property type="entry name" value="Peripla_BP_6"/>
    <property type="match status" value="1"/>
</dbReference>
<feature type="domain" description="Leucine-binding protein" evidence="4">
    <location>
        <begin position="28"/>
        <end position="369"/>
    </location>
</feature>
<dbReference type="EMBL" id="RBLG01000002">
    <property type="protein sequence ID" value="RKS53184.1"/>
    <property type="molecule type" value="Genomic_DNA"/>
</dbReference>
<dbReference type="InterPro" id="IPR051010">
    <property type="entry name" value="BCAA_transport"/>
</dbReference>
<keyword evidence="6" id="KW-1185">Reference proteome</keyword>
<name>A0A495PRB8_9FLAO</name>
<feature type="signal peptide" evidence="3">
    <location>
        <begin position="1"/>
        <end position="22"/>
    </location>
</feature>
<comment type="similarity">
    <text evidence="1">Belongs to the leucine-binding protein family.</text>
</comment>
<dbReference type="CDD" id="cd06268">
    <property type="entry name" value="PBP1_ABC_transporter_LIVBP-like"/>
    <property type="match status" value="1"/>
</dbReference>
<sequence>MIFKKKVIVLFLIFLATLSACNDPEVKEINVGFIGPMSTRATDLGIDPSKAMQLAIEQYNSSKSETQPQINLFIEDDKWEKEMAKPAYEKLRKEHNIDVLFISNTDGTIELQDKIIEDGVIAINPLNNDKLLSSLNKNTFKIAKSTEEVHKALGIRMIELGIKKVLILHFPNDFMTIGGNAIKDILTENGIENKLIEIKKDQTNFTEILQTAKETETEAYVFLGYNEFGFAMKQARDLGIEAPFFGSTTLLDPVFFSNSEGAIVGTECTFFTPLDGNYILANEFLESFKKRFGEEPFSIWPPLQAYDAMNILINEVKTINEDKSKDVTQVDWLRNRLLNVKYYQGVCGNISITSDGSSRGIYFSLYKVESDGKLIKIKR</sequence>
<evidence type="ECO:0000256" key="1">
    <source>
        <dbReference type="ARBA" id="ARBA00010062"/>
    </source>
</evidence>
<dbReference type="Proteomes" id="UP000276282">
    <property type="component" value="Unassembled WGS sequence"/>
</dbReference>
<reference evidence="5 6" key="1">
    <citation type="submission" date="2018-10" db="EMBL/GenBank/DDBJ databases">
        <title>Genomic Encyclopedia of Archaeal and Bacterial Type Strains, Phase II (KMG-II): from individual species to whole genera.</title>
        <authorList>
            <person name="Goeker M."/>
        </authorList>
    </citation>
    <scope>NUCLEOTIDE SEQUENCE [LARGE SCALE GENOMIC DNA]</scope>
    <source>
        <strain evidence="5 6">DSM 19839</strain>
    </source>
</reference>
<evidence type="ECO:0000313" key="5">
    <source>
        <dbReference type="EMBL" id="RKS53184.1"/>
    </source>
</evidence>
<dbReference type="InterPro" id="IPR028082">
    <property type="entry name" value="Peripla_BP_I"/>
</dbReference>
<accession>A0A495PRB8</accession>
<evidence type="ECO:0000259" key="4">
    <source>
        <dbReference type="Pfam" id="PF13458"/>
    </source>
</evidence>
<organism evidence="5 6">
    <name type="scientific">Gillisia mitskevichiae</name>
    <dbReference type="NCBI Taxonomy" id="270921"/>
    <lineage>
        <taxon>Bacteria</taxon>
        <taxon>Pseudomonadati</taxon>
        <taxon>Bacteroidota</taxon>
        <taxon>Flavobacteriia</taxon>
        <taxon>Flavobacteriales</taxon>
        <taxon>Flavobacteriaceae</taxon>
        <taxon>Gillisia</taxon>
    </lineage>
</organism>
<comment type="caution">
    <text evidence="5">The sequence shown here is derived from an EMBL/GenBank/DDBJ whole genome shotgun (WGS) entry which is preliminary data.</text>
</comment>
<evidence type="ECO:0000313" key="6">
    <source>
        <dbReference type="Proteomes" id="UP000276282"/>
    </source>
</evidence>
<keyword evidence="2 3" id="KW-0732">Signal</keyword>
<dbReference type="Gene3D" id="3.40.50.2300">
    <property type="match status" value="2"/>
</dbReference>
<gene>
    <name evidence="5" type="ORF">BC962_1433</name>
</gene>
<dbReference type="InterPro" id="IPR028081">
    <property type="entry name" value="Leu-bd"/>
</dbReference>
<dbReference type="PANTHER" id="PTHR30483">
    <property type="entry name" value="LEUCINE-SPECIFIC-BINDING PROTEIN"/>
    <property type="match status" value="1"/>
</dbReference>
<dbReference type="PROSITE" id="PS51257">
    <property type="entry name" value="PROKAR_LIPOPROTEIN"/>
    <property type="match status" value="1"/>
</dbReference>
<protein>
    <submittedName>
        <fullName evidence="5">Amino acid/amide ABC transporter substrate-binding protein (HAAT family)</fullName>
    </submittedName>
</protein>
<dbReference type="OrthoDB" id="9772589at2"/>
<dbReference type="RefSeq" id="WP_121345257.1">
    <property type="nucleotide sequence ID" value="NZ_RBLG01000002.1"/>
</dbReference>
<evidence type="ECO:0000256" key="2">
    <source>
        <dbReference type="ARBA" id="ARBA00022729"/>
    </source>
</evidence>
<proteinExistence type="inferred from homology"/>
<dbReference type="AlphaFoldDB" id="A0A495PRB8"/>
<feature type="chain" id="PRO_5019729348" evidence="3">
    <location>
        <begin position="23"/>
        <end position="379"/>
    </location>
</feature>
<dbReference type="PANTHER" id="PTHR30483:SF6">
    <property type="entry name" value="PERIPLASMIC BINDING PROTEIN OF ABC TRANSPORTER FOR NATURAL AMINO ACIDS"/>
    <property type="match status" value="1"/>
</dbReference>
<evidence type="ECO:0000256" key="3">
    <source>
        <dbReference type="SAM" id="SignalP"/>
    </source>
</evidence>